<sequence>MILFQVDDEDSEIGTAQVQSKEFAFLLPIWKILNICGETFDDGIFICVLVQSFVDSGEQFAHQFPKLVIGQNQVFAVFSNHIVYRLMAASIFQHFLRVVPLAIAGGVDFRDELRCGPHRERGPQKCKTLDEKKTIKNSWFGSETLKSR</sequence>
<protein>
    <submittedName>
        <fullName evidence="1">Uncharacterized protein</fullName>
    </submittedName>
</protein>
<organism evidence="1">
    <name type="scientific">Cacopsylla melanoneura</name>
    <dbReference type="NCBI Taxonomy" id="428564"/>
    <lineage>
        <taxon>Eukaryota</taxon>
        <taxon>Metazoa</taxon>
        <taxon>Ecdysozoa</taxon>
        <taxon>Arthropoda</taxon>
        <taxon>Hexapoda</taxon>
        <taxon>Insecta</taxon>
        <taxon>Pterygota</taxon>
        <taxon>Neoptera</taxon>
        <taxon>Paraneoptera</taxon>
        <taxon>Hemiptera</taxon>
        <taxon>Sternorrhyncha</taxon>
        <taxon>Psylloidea</taxon>
        <taxon>Psyllidae</taxon>
        <taxon>Psyllinae</taxon>
        <taxon>Cacopsylla</taxon>
    </lineage>
</organism>
<accession>A0A8D8UMP8</accession>
<reference evidence="1" key="1">
    <citation type="submission" date="2021-05" db="EMBL/GenBank/DDBJ databases">
        <authorList>
            <person name="Alioto T."/>
            <person name="Alioto T."/>
            <person name="Gomez Garrido J."/>
        </authorList>
    </citation>
    <scope>NUCLEOTIDE SEQUENCE</scope>
</reference>
<dbReference type="EMBL" id="HBUF01344383">
    <property type="protein sequence ID" value="CAG6707669.1"/>
    <property type="molecule type" value="Transcribed_RNA"/>
</dbReference>
<dbReference type="EMBL" id="HBUF01344382">
    <property type="protein sequence ID" value="CAG6707667.1"/>
    <property type="molecule type" value="Transcribed_RNA"/>
</dbReference>
<dbReference type="AlphaFoldDB" id="A0A8D8UMP8"/>
<dbReference type="EMBL" id="HBUF01344384">
    <property type="protein sequence ID" value="CAG6707671.1"/>
    <property type="molecule type" value="Transcribed_RNA"/>
</dbReference>
<name>A0A8D8UMP8_9HEMI</name>
<evidence type="ECO:0000313" key="1">
    <source>
        <dbReference type="EMBL" id="CAG6707671.1"/>
    </source>
</evidence>
<proteinExistence type="predicted"/>